<dbReference type="InterPro" id="IPR000409">
    <property type="entry name" value="BEACH_dom"/>
</dbReference>
<dbReference type="GO" id="GO:0035014">
    <property type="term" value="F:phosphatidylinositol 3-kinase regulator activity"/>
    <property type="evidence" value="ECO:0007669"/>
    <property type="project" value="TreeGrafter"/>
</dbReference>
<dbReference type="Gene3D" id="1.10.1540.10">
    <property type="entry name" value="BEACH domain"/>
    <property type="match status" value="1"/>
</dbReference>
<feature type="domain" description="BEACH" evidence="6">
    <location>
        <begin position="298"/>
        <end position="566"/>
    </location>
</feature>
<evidence type="ECO:0000256" key="5">
    <source>
        <dbReference type="SAM" id="MobiDB-lite"/>
    </source>
</evidence>
<dbReference type="InterPro" id="IPR052651">
    <property type="entry name" value="WDR81"/>
</dbReference>
<feature type="compositionally biased region" description="Polar residues" evidence="5">
    <location>
        <begin position="1296"/>
        <end position="1308"/>
    </location>
</feature>
<feature type="repeat" description="WD" evidence="4">
    <location>
        <begin position="1715"/>
        <end position="1746"/>
    </location>
</feature>
<feature type="compositionally biased region" description="Basic and acidic residues" evidence="5">
    <location>
        <begin position="923"/>
        <end position="938"/>
    </location>
</feature>
<dbReference type="SMART" id="SM01026">
    <property type="entry name" value="Beach"/>
    <property type="match status" value="1"/>
</dbReference>
<dbReference type="PANTHER" id="PTHR44662:SF1">
    <property type="entry name" value="WD REPEAT-CONTAINING PROTEIN 81"/>
    <property type="match status" value="1"/>
</dbReference>
<dbReference type="PROSITE" id="PS50294">
    <property type="entry name" value="WD_REPEATS_REGION"/>
    <property type="match status" value="1"/>
</dbReference>
<dbReference type="PROSITE" id="PS50197">
    <property type="entry name" value="BEACH"/>
    <property type="match status" value="1"/>
</dbReference>
<feature type="compositionally biased region" description="Polar residues" evidence="5">
    <location>
        <begin position="1037"/>
        <end position="1057"/>
    </location>
</feature>
<protein>
    <recommendedName>
        <fullName evidence="6">BEACH domain-containing protein</fullName>
    </recommendedName>
</protein>
<dbReference type="Pfam" id="PF00400">
    <property type="entry name" value="WD40"/>
    <property type="match status" value="3"/>
</dbReference>
<dbReference type="Proteomes" id="UP000005408">
    <property type="component" value="Unassembled WGS sequence"/>
</dbReference>
<dbReference type="EnsemblMetazoa" id="G13643.2">
    <property type="protein sequence ID" value="G13643.2:cds"/>
    <property type="gene ID" value="G13643"/>
</dbReference>
<evidence type="ECO:0000256" key="2">
    <source>
        <dbReference type="ARBA" id="ARBA00022574"/>
    </source>
</evidence>
<dbReference type="PANTHER" id="PTHR44662">
    <property type="entry name" value="WD REPEAT-CONTAINING PROTEIN 81"/>
    <property type="match status" value="1"/>
</dbReference>
<evidence type="ECO:0000256" key="1">
    <source>
        <dbReference type="ARBA" id="ARBA00004419"/>
    </source>
</evidence>
<keyword evidence="3" id="KW-0677">Repeat</keyword>
<dbReference type="InterPro" id="IPR036322">
    <property type="entry name" value="WD40_repeat_dom_sf"/>
</dbReference>
<dbReference type="InterPro" id="IPR015943">
    <property type="entry name" value="WD40/YVTN_repeat-like_dom_sf"/>
</dbReference>
<dbReference type="SUPFAM" id="SSF81837">
    <property type="entry name" value="BEACH domain"/>
    <property type="match status" value="1"/>
</dbReference>
<dbReference type="CDD" id="cd06071">
    <property type="entry name" value="Beach"/>
    <property type="match status" value="1"/>
</dbReference>
<feature type="region of interest" description="Disordered" evidence="5">
    <location>
        <begin position="1350"/>
        <end position="1373"/>
    </location>
</feature>
<evidence type="ECO:0000313" key="7">
    <source>
        <dbReference type="EnsemblMetazoa" id="G13643.2:cds"/>
    </source>
</evidence>
<dbReference type="InterPro" id="IPR001680">
    <property type="entry name" value="WD40_rpt"/>
</dbReference>
<feature type="region of interest" description="Disordered" evidence="5">
    <location>
        <begin position="923"/>
        <end position="1062"/>
    </location>
</feature>
<dbReference type="InterPro" id="IPR011009">
    <property type="entry name" value="Kinase-like_dom_sf"/>
</dbReference>
<dbReference type="SUPFAM" id="SSF56112">
    <property type="entry name" value="Protein kinase-like (PK-like)"/>
    <property type="match status" value="1"/>
</dbReference>
<dbReference type="GO" id="GO:0035973">
    <property type="term" value="P:aggrephagy"/>
    <property type="evidence" value="ECO:0007669"/>
    <property type="project" value="TreeGrafter"/>
</dbReference>
<accession>A0A8W8IDB2</accession>
<feature type="region of interest" description="Disordered" evidence="5">
    <location>
        <begin position="1432"/>
        <end position="1452"/>
    </location>
</feature>
<feature type="compositionally biased region" description="Acidic residues" evidence="5">
    <location>
        <begin position="939"/>
        <end position="962"/>
    </location>
</feature>
<evidence type="ECO:0000259" key="6">
    <source>
        <dbReference type="PROSITE" id="PS50197"/>
    </source>
</evidence>
<feature type="compositionally biased region" description="Acidic residues" evidence="5">
    <location>
        <begin position="973"/>
        <end position="992"/>
    </location>
</feature>
<feature type="repeat" description="WD" evidence="4">
    <location>
        <begin position="1536"/>
        <end position="1571"/>
    </location>
</feature>
<dbReference type="SMART" id="SM00320">
    <property type="entry name" value="WD40"/>
    <property type="match status" value="7"/>
</dbReference>
<reference evidence="7" key="1">
    <citation type="submission" date="2022-08" db="UniProtKB">
        <authorList>
            <consortium name="EnsemblMetazoa"/>
        </authorList>
    </citation>
    <scope>IDENTIFICATION</scope>
    <source>
        <strain evidence="7">05x7-T-G4-1.051#20</strain>
    </source>
</reference>
<dbReference type="Pfam" id="PF02138">
    <property type="entry name" value="Beach"/>
    <property type="match status" value="1"/>
</dbReference>
<dbReference type="InterPro" id="IPR036372">
    <property type="entry name" value="BEACH_dom_sf"/>
</dbReference>
<dbReference type="Gene3D" id="2.130.10.10">
    <property type="entry name" value="YVTN repeat-like/Quinoprotein amine dehydrogenase"/>
    <property type="match status" value="2"/>
</dbReference>
<name>A0A8W8IDB2_MAGGI</name>
<feature type="region of interest" description="Disordered" evidence="5">
    <location>
        <begin position="1296"/>
        <end position="1319"/>
    </location>
</feature>
<organism evidence="7 8">
    <name type="scientific">Magallana gigas</name>
    <name type="common">Pacific oyster</name>
    <name type="synonym">Crassostrea gigas</name>
    <dbReference type="NCBI Taxonomy" id="29159"/>
    <lineage>
        <taxon>Eukaryota</taxon>
        <taxon>Metazoa</taxon>
        <taxon>Spiralia</taxon>
        <taxon>Lophotrochozoa</taxon>
        <taxon>Mollusca</taxon>
        <taxon>Bivalvia</taxon>
        <taxon>Autobranchia</taxon>
        <taxon>Pteriomorphia</taxon>
        <taxon>Ostreida</taxon>
        <taxon>Ostreoidea</taxon>
        <taxon>Ostreidae</taxon>
        <taxon>Magallana</taxon>
    </lineage>
</organism>
<dbReference type="PROSITE" id="PS50082">
    <property type="entry name" value="WD_REPEATS_2"/>
    <property type="match status" value="2"/>
</dbReference>
<dbReference type="SUPFAM" id="SSF50978">
    <property type="entry name" value="WD40 repeat-like"/>
    <property type="match status" value="1"/>
</dbReference>
<evidence type="ECO:0000256" key="3">
    <source>
        <dbReference type="ARBA" id="ARBA00022737"/>
    </source>
</evidence>
<sequence>MADTIFESFGIPTKFLKQLSTTKFLGLVTEPWLLLLVQKGRCPDDPDLNISDSEIEGLLAESNTQIPQPWVRIVIKIKEQCTHREQNDPSEQNAMPHTLHGHLDSVHQRVYLDMWHSVFCMYGEGKLPTTTSLQGFQNLTKFQEGMQDLNVSRFLLGESCTPGIIPVYAVKEKGDSLIVIEKYIPHTIHSILAYSPAIINLSVAKPLFLLYQILKIMVVVHGHSARVGDLSIHNVLVDSNLWVYKSAVSMDRHTTEIALNRNESSTNVDTVTNSRIDVTLLEKIEYIEPPQLQQHYNQLSVELRDLPALVDLWVNRKLSNFNYLMILNHLAGRRLGDPNHHPVLPWVMDFSGPDTGLRDLTVSKFRLNKGDHQLDLTFQTFSSDHIPHHVPDVLSDITYYVYKARQTPKSTLCKYVRSKWVPNEYPHSMQRMQEWTPDECIPEFFTDTTIFTSIHEDLPDLELPNWCQSAEDFVRRHLEVLESDSVSEDLHHWIDLTFGYKLSGSAAVQCKNVNLRLVDNHMGVMNHGVVQLFTEPHPHRIPSYTSIQPTPPRLPKNMFIPSLPELQEENNTDRGQIKQIKGPESDRITLPKMYDPLADLNQLEASFLFSSKTFKQMPKKTEQEAALGLDCVMDAVWRDVQSFACLACEIFLKDQVQFQDRSWSLDDRFTYLCQVYRENPSVMPRCIVSLVQEVLYLHKSKSALENLTTRPHLCLFRYPTVNSRGLPPPTPALLLHPFVNLVPFPAYFPQLYECICNLKHKEQEIEQIRWKNNNLMEKDKLIKVISREKVTILQHFLEENQGCYGEEGIELVLPYVQDLFGQEDTAVQAAWSLFNLIGQELGQKETSRIFLPYLVRIFNVEQSTPKHMKIYHRSFLVQLLVRLGLSVFLHNFSTLLVEAVAGYRDYVFEDLYVDSGYTNNVESQRESVQELPPVKEECASDDDSQSYEDTAPEEGSEDEFVGDYDGGQMESGSVEDEEDAEQMSDMSQDEDSADKTSIHSLSGLIDPTQREESVSDLEEDTHSLQFQDDGEDRDISPQHNYAATDTRGAQSANSTKASGMVRSETDEFARTMSEKSESEVVNIKDVATESIKWLSRRLGCVLTAKYLSRNLIRMLTLCYLGDEQLITITDSEKRFSKTSRLVFGDRNAHRVLECLSEISQLYGQQVVLLQYIPCTVDMVTLAKKRLTQKGEAGLISALVLMRHVLPLISDTSLMDILQETIIKEVLGPTIKLVSSPSYHFPGGSTIRTVICHKLVDVVYVIGLRLGFEMTRNQMTGVLKDFFSSFNQVYGQQMLRSESSQSLSDNKQGAGNPAGSSDDYCNIKIDSHTNEYRIGTPVSIQSLDSHHSSWTVRKSHSLAHNHTEDKEDSPEGTVKDVEKMKQELADVFNPELAMASYIPFLRIFGNTHMEQFLPNEDLIRQLCTQYDVNVGQVDHSSEPTSPTEEYIPPPPSEQSAAGLVGNKIEVANIQTDLIRFGPIHRSSRILTLDPDETKCEYKERHKQRHLKGNWLAYWEHELGLSERDSMFNFKQIKLQTFEGHTSSIRALVALDNENSFISASKDKTVRLWSIRSFGDGSGRCKCQETYREHKKSIFSIVYLDSVQLVASCDSAVRIWDPFVNRTLRQLDTNGSNQPITAMTSLPAPSTMVVTATNESVLRYLDMRTAGYAHEFKTSTTSAGLIRSLTVSPDNSWIAIGFSSGLMSLLDQRTGYLMATWKGHEGEILQVKAFNKNTFVSTSFDNTMKVWNSEDIKDACILKGHTEPAHCFTFFRDQVISATTGNRIGVHSSVDAQASFTSAKLRSDTFKGVLTSLAVLPLNRTLLLGADNGSIRLLC</sequence>
<dbReference type="GO" id="GO:0005739">
    <property type="term" value="C:mitochondrion"/>
    <property type="evidence" value="ECO:0007669"/>
    <property type="project" value="TreeGrafter"/>
</dbReference>
<evidence type="ECO:0000313" key="8">
    <source>
        <dbReference type="Proteomes" id="UP000005408"/>
    </source>
</evidence>
<comment type="subcellular location">
    <subcellularLocation>
        <location evidence="1">Cytoplasmic vesicle</location>
        <location evidence="1">Autophagosome</location>
    </subcellularLocation>
</comment>
<keyword evidence="8" id="KW-1185">Reference proteome</keyword>
<dbReference type="FunFam" id="1.10.1540.10:FF:000003">
    <property type="entry name" value="WD repeat-containing protein 81 isoform X1"/>
    <property type="match status" value="1"/>
</dbReference>
<proteinExistence type="predicted"/>
<dbReference type="GO" id="GO:0005776">
    <property type="term" value="C:autophagosome"/>
    <property type="evidence" value="ECO:0007669"/>
    <property type="project" value="UniProtKB-SubCell"/>
</dbReference>
<evidence type="ECO:0000256" key="4">
    <source>
        <dbReference type="PROSITE-ProRule" id="PRU00221"/>
    </source>
</evidence>
<keyword evidence="2 4" id="KW-0853">WD repeat</keyword>